<sequence>MELYREIRAFFIKLPYSYREISQDIIDSIWNLSRDISISAIDINKNGEVLVHAEIEFSLENWNEAIHYLRSALSLLNVKNGYIAVRKVLASANSVKTEIEGYKVTKRGVYNAELPESPDFLEDIVKFSGRNKKLQQIDAMEKLFRFIEEQEKDNPEETA</sequence>
<organism evidence="1 2">
    <name type="scientific">Candidatus Nitrobium versatile</name>
    <dbReference type="NCBI Taxonomy" id="2884831"/>
    <lineage>
        <taxon>Bacteria</taxon>
        <taxon>Pseudomonadati</taxon>
        <taxon>Nitrospirota</taxon>
        <taxon>Nitrospiria</taxon>
        <taxon>Nitrospirales</taxon>
        <taxon>Nitrospiraceae</taxon>
        <taxon>Candidatus Nitrobium</taxon>
    </lineage>
</organism>
<reference evidence="1" key="2">
    <citation type="submission" date="2021-08" db="EMBL/GenBank/DDBJ databases">
        <authorList>
            <person name="Dalcin Martins P."/>
        </authorList>
    </citation>
    <scope>NUCLEOTIDE SEQUENCE</scope>
    <source>
        <strain evidence="1">MAG_39</strain>
    </source>
</reference>
<comment type="caution">
    <text evidence="1">The sequence shown here is derived from an EMBL/GenBank/DDBJ whole genome shotgun (WGS) entry which is preliminary data.</text>
</comment>
<evidence type="ECO:0000313" key="1">
    <source>
        <dbReference type="EMBL" id="MBZ0155872.1"/>
    </source>
</evidence>
<protein>
    <submittedName>
        <fullName evidence="1">Uncharacterized protein</fullName>
    </submittedName>
</protein>
<gene>
    <name evidence="1" type="ORF">K8I29_06610</name>
</gene>
<accession>A0A953J9L4</accession>
<dbReference type="AlphaFoldDB" id="A0A953J9L4"/>
<dbReference type="EMBL" id="JAIOIV010000051">
    <property type="protein sequence ID" value="MBZ0155872.1"/>
    <property type="molecule type" value="Genomic_DNA"/>
</dbReference>
<dbReference type="Proteomes" id="UP000705867">
    <property type="component" value="Unassembled WGS sequence"/>
</dbReference>
<reference evidence="1" key="1">
    <citation type="journal article" date="2021" name="bioRxiv">
        <title>Unraveling nitrogen, sulfur and carbon metabolic pathways and microbial community transcriptional responses to substrate deprivation and toxicity stresses in a bioreactor mimicking anoxic brackish coastal sediment conditions.</title>
        <authorList>
            <person name="Martins P.D."/>
            <person name="Echeveste M.J."/>
            <person name="Arshad A."/>
            <person name="Kurth J."/>
            <person name="Ouboter H."/>
            <person name="Jetten M.S.M."/>
            <person name="Welte C.U."/>
        </authorList>
    </citation>
    <scope>NUCLEOTIDE SEQUENCE</scope>
    <source>
        <strain evidence="1">MAG_39</strain>
    </source>
</reference>
<evidence type="ECO:0000313" key="2">
    <source>
        <dbReference type="Proteomes" id="UP000705867"/>
    </source>
</evidence>
<proteinExistence type="predicted"/>
<name>A0A953J9L4_9BACT</name>